<feature type="compositionally biased region" description="Polar residues" evidence="1">
    <location>
        <begin position="53"/>
        <end position="72"/>
    </location>
</feature>
<evidence type="ECO:0000313" key="2">
    <source>
        <dbReference type="EMBL" id="GEL71379.1"/>
    </source>
</evidence>
<dbReference type="Proteomes" id="UP000321224">
    <property type="component" value="Unassembled WGS sequence"/>
</dbReference>
<protein>
    <submittedName>
        <fullName evidence="2">Uncharacterized protein</fullName>
    </submittedName>
</protein>
<name>A0A511HFG5_9BACT</name>
<organism evidence="2 3">
    <name type="scientific">Myxococcus virescens</name>
    <dbReference type="NCBI Taxonomy" id="83456"/>
    <lineage>
        <taxon>Bacteria</taxon>
        <taxon>Pseudomonadati</taxon>
        <taxon>Myxococcota</taxon>
        <taxon>Myxococcia</taxon>
        <taxon>Myxococcales</taxon>
        <taxon>Cystobacterineae</taxon>
        <taxon>Myxococcaceae</taxon>
        <taxon>Myxococcus</taxon>
    </lineage>
</organism>
<evidence type="ECO:0000313" key="3">
    <source>
        <dbReference type="Proteomes" id="UP000321224"/>
    </source>
</evidence>
<dbReference type="AlphaFoldDB" id="A0A511HFG5"/>
<sequence>MDDIQVDACEVVGGDEPVIAVDFVGNDLSVGAHGRDGILRPPGMSPAVLHPGSSTVRRARQGQATTTSSTWVRQRIRE</sequence>
<reference evidence="2 3" key="1">
    <citation type="submission" date="2019-07" db="EMBL/GenBank/DDBJ databases">
        <title>Whole genome shotgun sequence of Myxococcus virescens NBRC 100334.</title>
        <authorList>
            <person name="Hosoyama A."/>
            <person name="Uohara A."/>
            <person name="Ohji S."/>
            <person name="Ichikawa N."/>
        </authorList>
    </citation>
    <scope>NUCLEOTIDE SEQUENCE [LARGE SCALE GENOMIC DNA]</scope>
    <source>
        <strain evidence="2 3">NBRC 100334</strain>
    </source>
</reference>
<gene>
    <name evidence="2" type="ORF">MVI01_31630</name>
</gene>
<accession>A0A511HFG5</accession>
<proteinExistence type="predicted"/>
<comment type="caution">
    <text evidence="2">The sequence shown here is derived from an EMBL/GenBank/DDBJ whole genome shotgun (WGS) entry which is preliminary data.</text>
</comment>
<dbReference type="EMBL" id="BJVY01000015">
    <property type="protein sequence ID" value="GEL71379.1"/>
    <property type="molecule type" value="Genomic_DNA"/>
</dbReference>
<evidence type="ECO:0000256" key="1">
    <source>
        <dbReference type="SAM" id="MobiDB-lite"/>
    </source>
</evidence>
<feature type="region of interest" description="Disordered" evidence="1">
    <location>
        <begin position="53"/>
        <end position="78"/>
    </location>
</feature>